<evidence type="ECO:0000313" key="11">
    <source>
        <dbReference type="Proteomes" id="UP000196255"/>
    </source>
</evidence>
<reference evidence="3" key="7">
    <citation type="submission" date="2023-02" db="EMBL/GenBank/DDBJ databases">
        <title>Draft Whole-Genome Sequences of competitive exclusion Lactobacillus salivarius strains for Poultry.</title>
        <authorList>
            <person name="Ma L.M."/>
            <person name="Lopez-Guerra N."/>
            <person name="Zhang G."/>
        </authorList>
    </citation>
    <scope>NUCLEOTIDE SEQUENCE</scope>
    <source>
        <strain evidence="3">Salm-9</strain>
    </source>
</reference>
<dbReference type="Proteomes" id="UP000218139">
    <property type="component" value="Unassembled WGS sequence"/>
</dbReference>
<dbReference type="Proteomes" id="UP000196255">
    <property type="component" value="Unassembled WGS sequence"/>
</dbReference>
<dbReference type="EMBL" id="NBEF01000044">
    <property type="protein sequence ID" value="OQQ88614.1"/>
    <property type="molecule type" value="Genomic_DNA"/>
</dbReference>
<dbReference type="EMBL" id="JAUIQT010000003">
    <property type="protein sequence ID" value="MDN4834496.1"/>
    <property type="molecule type" value="Genomic_DNA"/>
</dbReference>
<dbReference type="Proteomes" id="UP000094723">
    <property type="component" value="Plasmid pLS_3"/>
</dbReference>
<dbReference type="Proteomes" id="UP000029488">
    <property type="component" value="Plasmid pCTN1046"/>
</dbReference>
<reference evidence="4" key="8">
    <citation type="submission" date="2023-07" db="EMBL/GenBank/DDBJ databases">
        <title>Complete genome sequence of Ligilactobacillus salivarius SRCM217594 isolated from Gallus gallus domesticus feces.</title>
        <authorList>
            <person name="Yang H.-G."/>
            <person name="Ryu M.-S."/>
            <person name="Ha G.-S."/>
            <person name="Yang H.-J."/>
            <person name="Jeong D.-Y."/>
        </authorList>
    </citation>
    <scope>NUCLEOTIDE SEQUENCE</scope>
    <source>
        <strain evidence="4">SRCM217594</strain>
    </source>
</reference>
<reference evidence="7 12" key="2">
    <citation type="submission" date="2016-05" db="EMBL/GenBank/DDBJ databases">
        <authorList>
            <person name="Lee J.-Y."/>
            <person name="Kim E.B."/>
            <person name="Choi Y.-J."/>
        </authorList>
    </citation>
    <scope>NUCLEOTIDE SEQUENCE [LARGE SCALE GENOMIC DNA]</scope>
    <source>
        <strain evidence="7 12">KLA006</strain>
    </source>
</reference>
<evidence type="ECO:0000313" key="12">
    <source>
        <dbReference type="Proteomes" id="UP000218139"/>
    </source>
</evidence>
<evidence type="ECO:0000313" key="10">
    <source>
        <dbReference type="Proteomes" id="UP000192575"/>
    </source>
</evidence>
<reference evidence="1 8" key="1">
    <citation type="journal article" date="2014" name="BMC Genomics">
        <title>Unusual genome complexity in Lactobacillus salivarius JCM1046.</title>
        <authorList>
            <person name="Raftis E.J."/>
            <person name="Forde B.M."/>
            <person name="Claesson M.J."/>
            <person name="O'Toole P.W."/>
        </authorList>
    </citation>
    <scope>NUCLEOTIDE SEQUENCE [LARGE SCALE GENOMIC DNA]</scope>
    <source>
        <strain evidence="1 8">JCM1046</strain>
        <plasmid evidence="1 8">pCTN1046</plasmid>
    </source>
</reference>
<reference evidence="5 10" key="4">
    <citation type="submission" date="2017-03" db="EMBL/GenBank/DDBJ databases">
        <title>Phylogenomics and comparative genomics of Lactobacillus salivarius, a mammalian gut commensal.</title>
        <authorList>
            <person name="Harris H.M."/>
        </authorList>
    </citation>
    <scope>NUCLEOTIDE SEQUENCE [LARGE SCALE GENOMIC DNA]</scope>
    <source>
        <strain evidence="5 10">JCM 1047</strain>
    </source>
</reference>
<accession>A0A089QM29</accession>
<evidence type="ECO:0000313" key="2">
    <source>
        <dbReference type="EMBL" id="AOO74598.1"/>
    </source>
</evidence>
<dbReference type="EMBL" id="NFHF01000026">
    <property type="protein sequence ID" value="OUN17742.1"/>
    <property type="molecule type" value="Genomic_DNA"/>
</dbReference>
<evidence type="ECO:0000313" key="8">
    <source>
        <dbReference type="Proteomes" id="UP000029488"/>
    </source>
</evidence>
<dbReference type="RefSeq" id="WP_003711239.1">
    <property type="nucleotide sequence ID" value="NZ_CP007650.1"/>
</dbReference>
<dbReference type="Proteomes" id="UP001213566">
    <property type="component" value="Unassembled WGS sequence"/>
</dbReference>
<dbReference type="EMBL" id="CP017110">
    <property type="protein sequence ID" value="AOO74598.1"/>
    <property type="molecule type" value="Genomic_DNA"/>
</dbReference>
<dbReference type="Proteomes" id="UP000192575">
    <property type="component" value="Unassembled WGS sequence"/>
</dbReference>
<reference evidence="11" key="5">
    <citation type="submission" date="2017-04" db="EMBL/GenBank/DDBJ databases">
        <title>Function of individual gut microbiota members based on whole genome sequencing of pure cultures obtained from chicken caecum.</title>
        <authorList>
            <person name="Medvecky M."/>
            <person name="Cejkova D."/>
            <person name="Polansky O."/>
            <person name="Karasova D."/>
            <person name="Kubasova T."/>
            <person name="Cizek A."/>
            <person name="Rychlik I."/>
        </authorList>
    </citation>
    <scope>NUCLEOTIDE SEQUENCE [LARGE SCALE GENOMIC DNA]</scope>
    <source>
        <strain evidence="11">An84</strain>
    </source>
</reference>
<dbReference type="EMBL" id="LXZO01000088">
    <property type="protein sequence ID" value="PAY46694.1"/>
    <property type="molecule type" value="Genomic_DNA"/>
</dbReference>
<sequence>MTKLDKLMEDNQLTASPLFSNQGIMPELIDRAMKDSNLSYTSKGILLDLVRFNQSGATSNKFDPDILYAINNSKLDDKELIKNALSELEKGGYLTPLSSK</sequence>
<dbReference type="GeneID" id="89466757"/>
<keyword evidence="1" id="KW-0614">Plasmid</keyword>
<protein>
    <submittedName>
        <fullName evidence="1">Uncharacterized protein</fullName>
    </submittedName>
</protein>
<organism evidence="1 8">
    <name type="scientific">Ligilactobacillus salivarius</name>
    <dbReference type="NCBI Taxonomy" id="1624"/>
    <lineage>
        <taxon>Bacteria</taxon>
        <taxon>Bacillati</taxon>
        <taxon>Bacillota</taxon>
        <taxon>Bacilli</taxon>
        <taxon>Lactobacillales</taxon>
        <taxon>Lactobacillaceae</taxon>
        <taxon>Ligilactobacillus</taxon>
    </lineage>
</organism>
<dbReference type="EMBL" id="JARKHV010000020">
    <property type="protein sequence ID" value="MDF4187250.1"/>
    <property type="molecule type" value="Genomic_DNA"/>
</dbReference>
<dbReference type="EMBL" id="CP007650">
    <property type="protein sequence ID" value="AIR11926.1"/>
    <property type="molecule type" value="Genomic_DNA"/>
</dbReference>
<evidence type="ECO:0000313" key="9">
    <source>
        <dbReference type="Proteomes" id="UP000094723"/>
    </source>
</evidence>
<evidence type="ECO:0000313" key="6">
    <source>
        <dbReference type="EMBL" id="OUN17742.1"/>
    </source>
</evidence>
<evidence type="ECO:0000313" key="5">
    <source>
        <dbReference type="EMBL" id="OQQ88614.1"/>
    </source>
</evidence>
<evidence type="ECO:0000313" key="4">
    <source>
        <dbReference type="EMBL" id="MDN4834496.1"/>
    </source>
</evidence>
<evidence type="ECO:0000313" key="3">
    <source>
        <dbReference type="EMBL" id="MDF4187250.1"/>
    </source>
</evidence>
<dbReference type="Proteomes" id="UP001174888">
    <property type="component" value="Unassembled WGS sequence"/>
</dbReference>
<geneLocation type="plasmid" evidence="9">
    <name>pls_3</name>
</geneLocation>
<geneLocation type="plasmid" evidence="1 8">
    <name>pCTN1046</name>
</geneLocation>
<gene>
    <name evidence="7" type="ORF">A8C52_07610</name>
    <name evidence="6" type="ORF">B5G36_09030</name>
    <name evidence="5" type="ORF">B6U56_10940</name>
    <name evidence="2" type="ORF">BHF65_10010</name>
    <name evidence="1" type="ORF">LSJ_5038c</name>
    <name evidence="3" type="ORF">PV940_09535</name>
    <name evidence="4" type="ORF">QYC35_09925</name>
</gene>
<evidence type="ECO:0000313" key="1">
    <source>
        <dbReference type="EMBL" id="AIR11926.1"/>
    </source>
</evidence>
<dbReference type="KEGG" id="lsj:LSJ_5038c"/>
<name>A0A089QM29_9LACO</name>
<reference evidence="6" key="6">
    <citation type="journal article" date="2018" name="BMC Genomics">
        <title>Whole genome sequencing and function prediction of 133 gut anaerobes isolated from chicken caecum in pure cultures.</title>
        <authorList>
            <person name="Medvecky M."/>
            <person name="Cejkova D."/>
            <person name="Polansky O."/>
            <person name="Karasova D."/>
            <person name="Kubasova T."/>
            <person name="Cizek A."/>
            <person name="Rychlik I."/>
        </authorList>
    </citation>
    <scope>NUCLEOTIDE SEQUENCE</scope>
    <source>
        <strain evidence="6">An84</strain>
    </source>
</reference>
<evidence type="ECO:0000313" key="7">
    <source>
        <dbReference type="EMBL" id="PAY46694.1"/>
    </source>
</evidence>
<dbReference type="AlphaFoldDB" id="A0A089QM29"/>
<proteinExistence type="predicted"/>
<geneLocation type="plasmid" evidence="2">
    <name>pLS_3</name>
</geneLocation>
<reference evidence="2 9" key="3">
    <citation type="submission" date="2016-09" db="EMBL/GenBank/DDBJ databases">
        <title>Complete Genome Sequence of Lactobacillus salivarius Jin.</title>
        <authorList>
            <person name="Jin N."/>
            <person name="Li C."/>
            <person name="Wang M."/>
            <person name="Ren D."/>
            <person name="Di Y."/>
            <person name="Pan R."/>
            <person name="Du S."/>
            <person name="Lu H."/>
            <person name="Li X."/>
            <person name="Tian M."/>
        </authorList>
    </citation>
    <scope>NUCLEOTIDE SEQUENCE [LARGE SCALE GENOMIC DNA]</scope>
    <source>
        <strain evidence="2 9">CICC 23174</strain>
        <plasmid evidence="2">pLS_3</plasmid>
        <plasmid evidence="9">pls_3</plasmid>
    </source>
</reference>